<dbReference type="EMBL" id="BPWL01000004">
    <property type="protein sequence ID" value="GJJ09157.1"/>
    <property type="molecule type" value="Genomic_DNA"/>
</dbReference>
<sequence length="542" mass="53800">MCIKERPFSKLLFPSKFSSSSLSKHWLFYYSTQIPPLFKMQFSLLLSLITIVVTQVRAIPISYSELVATTATFTSTTSYPVVPTNVPNHGIHSSISLNPVAAVATQGIGPGNSNTQGITPAPTGVQGINPGGGRILPRVHDIHSSISLSPVAATATQGIGPGGSNTQGITPAPTGVQGINPGGGRILPRENDIHSSISLSPVAATATQGIGPGGSNTQGITPAPTGVQGINPGGGRVLPRVHDIHSSISLSPIAATATQGIGPGGSNTQGITPAPTGVQGINPGGGRVLPRMHNDVVHGIHSSISLSPIAATATQGIGPGNSNTQGITPAPTGVQAAVATQGIGPGGSNTQGITPAPTGVQGINPGGGRILPRENDIHSSISLSPVAATATQGIGPGGSNTQGITPAPTGVQGINPGGGRILPRVHDIHSSISLSPVAATATQGIGPGGSNTQGITPAPTGVQGINPGGGRILPRMHNDVVHGIHSSISLSPIAATATQGIGPGGSNTQGITPAPTGVQGINPGGGRVLPRGNDIYDNTRRS</sequence>
<evidence type="ECO:0000256" key="1">
    <source>
        <dbReference type="SAM" id="MobiDB-lite"/>
    </source>
</evidence>
<gene>
    <name evidence="2" type="ORF">Clacol_003379</name>
</gene>
<keyword evidence="3" id="KW-1185">Reference proteome</keyword>
<protein>
    <submittedName>
        <fullName evidence="2">Uncharacterized protein</fullName>
    </submittedName>
</protein>
<reference evidence="2" key="1">
    <citation type="submission" date="2021-10" db="EMBL/GenBank/DDBJ databases">
        <title>De novo Genome Assembly of Clathrus columnatus (Basidiomycota, Fungi) Using Illumina and Nanopore Sequence Data.</title>
        <authorList>
            <person name="Ogiso-Tanaka E."/>
            <person name="Itagaki H."/>
            <person name="Hosoya T."/>
            <person name="Hosaka K."/>
        </authorList>
    </citation>
    <scope>NUCLEOTIDE SEQUENCE</scope>
    <source>
        <strain evidence="2">MO-923</strain>
    </source>
</reference>
<dbReference type="Proteomes" id="UP001050691">
    <property type="component" value="Unassembled WGS sequence"/>
</dbReference>
<dbReference type="AlphaFoldDB" id="A0AAV5A671"/>
<accession>A0AAV5A671</accession>
<name>A0AAV5A671_9AGAM</name>
<evidence type="ECO:0000313" key="3">
    <source>
        <dbReference type="Proteomes" id="UP001050691"/>
    </source>
</evidence>
<comment type="caution">
    <text evidence="2">The sequence shown here is derived from an EMBL/GenBank/DDBJ whole genome shotgun (WGS) entry which is preliminary data.</text>
</comment>
<organism evidence="2 3">
    <name type="scientific">Clathrus columnatus</name>
    <dbReference type="NCBI Taxonomy" id="1419009"/>
    <lineage>
        <taxon>Eukaryota</taxon>
        <taxon>Fungi</taxon>
        <taxon>Dikarya</taxon>
        <taxon>Basidiomycota</taxon>
        <taxon>Agaricomycotina</taxon>
        <taxon>Agaricomycetes</taxon>
        <taxon>Phallomycetidae</taxon>
        <taxon>Phallales</taxon>
        <taxon>Clathraceae</taxon>
        <taxon>Clathrus</taxon>
    </lineage>
</organism>
<feature type="region of interest" description="Disordered" evidence="1">
    <location>
        <begin position="518"/>
        <end position="542"/>
    </location>
</feature>
<proteinExistence type="predicted"/>
<evidence type="ECO:0000313" key="2">
    <source>
        <dbReference type="EMBL" id="GJJ09157.1"/>
    </source>
</evidence>